<dbReference type="AlphaFoldDB" id="A0A9Q1CPP2"/>
<dbReference type="Gene3D" id="1.10.4020.10">
    <property type="entry name" value="DNA breaking-rejoining enzymes"/>
    <property type="match status" value="1"/>
</dbReference>
<accession>A0A9Q1CPP2</accession>
<dbReference type="PANTHER" id="PTHR46888">
    <property type="entry name" value="ZINC KNUCKLE DOMAINCONTAINING PROTEIN-RELATED"/>
    <property type="match status" value="1"/>
</dbReference>
<dbReference type="Gene3D" id="4.10.60.10">
    <property type="entry name" value="Zinc finger, CCHC-type"/>
    <property type="match status" value="1"/>
</dbReference>
<dbReference type="GO" id="GO:0003676">
    <property type="term" value="F:nucleic acid binding"/>
    <property type="evidence" value="ECO:0007669"/>
    <property type="project" value="InterPro"/>
</dbReference>
<keyword evidence="2" id="KW-0175">Coiled coil</keyword>
<evidence type="ECO:0000256" key="3">
    <source>
        <dbReference type="SAM" id="MobiDB-lite"/>
    </source>
</evidence>
<dbReference type="SUPFAM" id="SSF47353">
    <property type="entry name" value="Retrovirus capsid dimerization domain-like"/>
    <property type="match status" value="1"/>
</dbReference>
<feature type="compositionally biased region" description="Polar residues" evidence="3">
    <location>
        <begin position="267"/>
        <end position="284"/>
    </location>
</feature>
<dbReference type="GO" id="GO:0008270">
    <property type="term" value="F:zinc ion binding"/>
    <property type="evidence" value="ECO:0007669"/>
    <property type="project" value="UniProtKB-KW"/>
</dbReference>
<keyword evidence="1" id="KW-0479">Metal-binding</keyword>
<feature type="region of interest" description="Disordered" evidence="3">
    <location>
        <begin position="249"/>
        <end position="284"/>
    </location>
</feature>
<sequence length="379" mass="43799">MEKYEKYIQIGKDLGLSGQDLLKFTNENIDKEREAENIKRDERQKEREHEKLMKEHDIKIAEENAKQYSTVNTQIHNQNDQYSVRPPKLPVFSEANDDLDAYICRFERFAEAAKWPTGDWAVRLGALMSGKALEVYSRIPSDEAKDYKKLKVALLQRYNLTEDGFRDKLRNSRIKPGETYVQFGERLRGYLNRWVETANLQKNFDDLSDLIIRDQIVSHCGRDMSIFLKERQPKNILDLTTLADTYRRAHGRNFDKKPENSKVGRESGQNSVHPNPDQSTGKSQRFQNSVCFVCGKRGHLARDCNSRFRQSNERSNANPNRGAAVEVINETNAISDHTQTETERPDAVWKEAMASAIVREFPCLKDPQRTGHVTNLAVY</sequence>
<dbReference type="InterPro" id="IPR001878">
    <property type="entry name" value="Znf_CCHC"/>
</dbReference>
<feature type="domain" description="CCHC-type" evidence="4">
    <location>
        <begin position="291"/>
        <end position="304"/>
    </location>
</feature>
<organism evidence="5 6">
    <name type="scientific">Holothuria leucospilota</name>
    <name type="common">Black long sea cucumber</name>
    <name type="synonym">Mertensiothuria leucospilota</name>
    <dbReference type="NCBI Taxonomy" id="206669"/>
    <lineage>
        <taxon>Eukaryota</taxon>
        <taxon>Metazoa</taxon>
        <taxon>Echinodermata</taxon>
        <taxon>Eleutherozoa</taxon>
        <taxon>Echinozoa</taxon>
        <taxon>Holothuroidea</taxon>
        <taxon>Aspidochirotacea</taxon>
        <taxon>Aspidochirotida</taxon>
        <taxon>Holothuriidae</taxon>
        <taxon>Holothuria</taxon>
    </lineage>
</organism>
<dbReference type="PANTHER" id="PTHR46888:SF1">
    <property type="entry name" value="RIBONUCLEASE H"/>
    <property type="match status" value="1"/>
</dbReference>
<dbReference type="OrthoDB" id="10051775at2759"/>
<reference evidence="5" key="1">
    <citation type="submission" date="2021-10" db="EMBL/GenBank/DDBJ databases">
        <title>Tropical sea cucumber genome reveals ecological adaptation and Cuvierian tubules defense mechanism.</title>
        <authorList>
            <person name="Chen T."/>
        </authorList>
    </citation>
    <scope>NUCLEOTIDE SEQUENCE</scope>
    <source>
        <strain evidence="5">Nanhai2018</strain>
        <tissue evidence="5">Muscle</tissue>
    </source>
</reference>
<keyword evidence="1" id="KW-0863">Zinc-finger</keyword>
<feature type="compositionally biased region" description="Basic and acidic residues" evidence="3">
    <location>
        <begin position="252"/>
        <end position="265"/>
    </location>
</feature>
<dbReference type="Pfam" id="PF00098">
    <property type="entry name" value="zf-CCHC"/>
    <property type="match status" value="1"/>
</dbReference>
<dbReference type="SUPFAM" id="SSF57756">
    <property type="entry name" value="Retrovirus zinc finger-like domains"/>
    <property type="match status" value="1"/>
</dbReference>
<dbReference type="EMBL" id="JAIZAY010000001">
    <property type="protein sequence ID" value="KAJ8048244.1"/>
    <property type="molecule type" value="Genomic_DNA"/>
</dbReference>
<dbReference type="Proteomes" id="UP001152320">
    <property type="component" value="Chromosome 1"/>
</dbReference>
<protein>
    <recommendedName>
        <fullName evidence="4">CCHC-type domain-containing protein</fullName>
    </recommendedName>
</protein>
<dbReference type="InterPro" id="IPR036875">
    <property type="entry name" value="Znf_CCHC_sf"/>
</dbReference>
<evidence type="ECO:0000259" key="4">
    <source>
        <dbReference type="PROSITE" id="PS50158"/>
    </source>
</evidence>
<evidence type="ECO:0000313" key="6">
    <source>
        <dbReference type="Proteomes" id="UP001152320"/>
    </source>
</evidence>
<dbReference type="PROSITE" id="PS50158">
    <property type="entry name" value="ZF_CCHC"/>
    <property type="match status" value="1"/>
</dbReference>
<comment type="caution">
    <text evidence="5">The sequence shown here is derived from an EMBL/GenBank/DDBJ whole genome shotgun (WGS) entry which is preliminary data.</text>
</comment>
<keyword evidence="6" id="KW-1185">Reference proteome</keyword>
<keyword evidence="1" id="KW-0862">Zinc</keyword>
<evidence type="ECO:0000256" key="1">
    <source>
        <dbReference type="PROSITE-ProRule" id="PRU00047"/>
    </source>
</evidence>
<dbReference type="InterPro" id="IPR038269">
    <property type="entry name" value="SCAN_sf"/>
</dbReference>
<gene>
    <name evidence="5" type="ORF">HOLleu_00484</name>
</gene>
<name>A0A9Q1CPP2_HOLLE</name>
<proteinExistence type="predicted"/>
<dbReference type="SMART" id="SM00343">
    <property type="entry name" value="ZnF_C2HC"/>
    <property type="match status" value="1"/>
</dbReference>
<evidence type="ECO:0000256" key="2">
    <source>
        <dbReference type="SAM" id="Coils"/>
    </source>
</evidence>
<feature type="coiled-coil region" evidence="2">
    <location>
        <begin position="21"/>
        <end position="55"/>
    </location>
</feature>
<evidence type="ECO:0000313" key="5">
    <source>
        <dbReference type="EMBL" id="KAJ8048244.1"/>
    </source>
</evidence>